<keyword evidence="1" id="KW-0472">Membrane</keyword>
<protein>
    <submittedName>
        <fullName evidence="2">Uncharacterized protein</fullName>
    </submittedName>
</protein>
<sequence>MHFVQQKKGFNTWQITACLSFFAIVSIPVLVFVKGVIEPDDVDASLSPSAGTGIQGNALVNA</sequence>
<dbReference type="AlphaFoldDB" id="A0A2G8S014"/>
<keyword evidence="1" id="KW-0812">Transmembrane</keyword>
<comment type="caution">
    <text evidence="2">The sequence shown here is derived from an EMBL/GenBank/DDBJ whole genome shotgun (WGS) entry which is preliminary data.</text>
</comment>
<keyword evidence="1" id="KW-1133">Transmembrane helix</keyword>
<dbReference type="EMBL" id="AYKW01000034">
    <property type="protein sequence ID" value="PIL27087.1"/>
    <property type="molecule type" value="Genomic_DNA"/>
</dbReference>
<proteinExistence type="predicted"/>
<organism evidence="2 3">
    <name type="scientific">Ganoderma sinense ZZ0214-1</name>
    <dbReference type="NCBI Taxonomy" id="1077348"/>
    <lineage>
        <taxon>Eukaryota</taxon>
        <taxon>Fungi</taxon>
        <taxon>Dikarya</taxon>
        <taxon>Basidiomycota</taxon>
        <taxon>Agaricomycotina</taxon>
        <taxon>Agaricomycetes</taxon>
        <taxon>Polyporales</taxon>
        <taxon>Polyporaceae</taxon>
        <taxon>Ganoderma</taxon>
    </lineage>
</organism>
<reference evidence="2 3" key="1">
    <citation type="journal article" date="2015" name="Sci. Rep.">
        <title>Chromosome-level genome map provides insights into diverse defense mechanisms in the medicinal fungus Ganoderma sinense.</title>
        <authorList>
            <person name="Zhu Y."/>
            <person name="Xu J."/>
            <person name="Sun C."/>
            <person name="Zhou S."/>
            <person name="Xu H."/>
            <person name="Nelson D.R."/>
            <person name="Qian J."/>
            <person name="Song J."/>
            <person name="Luo H."/>
            <person name="Xiang L."/>
            <person name="Li Y."/>
            <person name="Xu Z."/>
            <person name="Ji A."/>
            <person name="Wang L."/>
            <person name="Lu S."/>
            <person name="Hayward A."/>
            <person name="Sun W."/>
            <person name="Li X."/>
            <person name="Schwartz D.C."/>
            <person name="Wang Y."/>
            <person name="Chen S."/>
        </authorList>
    </citation>
    <scope>NUCLEOTIDE SEQUENCE [LARGE SCALE GENOMIC DNA]</scope>
    <source>
        <strain evidence="2 3">ZZ0214-1</strain>
    </source>
</reference>
<gene>
    <name evidence="2" type="ORF">GSI_10227</name>
</gene>
<keyword evidence="3" id="KW-1185">Reference proteome</keyword>
<evidence type="ECO:0000256" key="1">
    <source>
        <dbReference type="SAM" id="Phobius"/>
    </source>
</evidence>
<evidence type="ECO:0000313" key="2">
    <source>
        <dbReference type="EMBL" id="PIL27087.1"/>
    </source>
</evidence>
<feature type="transmembrane region" description="Helical" evidence="1">
    <location>
        <begin position="12"/>
        <end position="33"/>
    </location>
</feature>
<dbReference type="Proteomes" id="UP000230002">
    <property type="component" value="Unassembled WGS sequence"/>
</dbReference>
<name>A0A2G8S014_9APHY</name>
<evidence type="ECO:0000313" key="3">
    <source>
        <dbReference type="Proteomes" id="UP000230002"/>
    </source>
</evidence>
<accession>A0A2G8S014</accession>